<proteinExistence type="predicted"/>
<dbReference type="EMBL" id="KV427617">
    <property type="protein sequence ID" value="KZT08010.1"/>
    <property type="molecule type" value="Genomic_DNA"/>
</dbReference>
<dbReference type="RefSeq" id="XP_040765750.1">
    <property type="nucleotide sequence ID" value="XM_040903129.1"/>
</dbReference>
<accession>A0A165EYZ4</accession>
<dbReference type="STRING" id="1314785.A0A165EYZ4"/>
<dbReference type="Proteomes" id="UP000076871">
    <property type="component" value="Unassembled WGS sequence"/>
</dbReference>
<organism evidence="1 2">
    <name type="scientific">Laetiporus sulphureus 93-53</name>
    <dbReference type="NCBI Taxonomy" id="1314785"/>
    <lineage>
        <taxon>Eukaryota</taxon>
        <taxon>Fungi</taxon>
        <taxon>Dikarya</taxon>
        <taxon>Basidiomycota</taxon>
        <taxon>Agaricomycotina</taxon>
        <taxon>Agaricomycetes</taxon>
        <taxon>Polyporales</taxon>
        <taxon>Laetiporus</taxon>
    </lineage>
</organism>
<sequence>ITKAVNALSAKMEIGAPMVCSYLLGFPDHYTNISFKKFYWTAYVKYIESTCSGSMTVTPASANDVVVDRAPDANERVVIGRSGSELVPLNKINDYVYRPVRYEHYSLYDYLIQTDVVKHRRSRSATTIDDTPDDGDDGDAVGDDIYHSFLPGHPLRHTHVVVDVDRAKQYVLHFLGKPLPRHDKGDRESYCQSMLTFFNPGGWHTGSDLKTVEQNWESVFNQTVFSTDHVRVMANMNVLYECRDARDDFAA</sequence>
<dbReference type="AlphaFoldDB" id="A0A165EYZ4"/>
<evidence type="ECO:0000313" key="2">
    <source>
        <dbReference type="Proteomes" id="UP000076871"/>
    </source>
</evidence>
<name>A0A165EYZ4_9APHY</name>
<keyword evidence="2" id="KW-1185">Reference proteome</keyword>
<feature type="non-terminal residue" evidence="1">
    <location>
        <position position="251"/>
    </location>
</feature>
<dbReference type="InParanoid" id="A0A165EYZ4"/>
<feature type="non-terminal residue" evidence="1">
    <location>
        <position position="1"/>
    </location>
</feature>
<gene>
    <name evidence="1" type="ORF">LAESUDRAFT_607270</name>
</gene>
<evidence type="ECO:0000313" key="1">
    <source>
        <dbReference type="EMBL" id="KZT08010.1"/>
    </source>
</evidence>
<dbReference type="GeneID" id="63820160"/>
<reference evidence="1 2" key="1">
    <citation type="journal article" date="2016" name="Mol. Biol. Evol.">
        <title>Comparative Genomics of Early-Diverging Mushroom-Forming Fungi Provides Insights into the Origins of Lignocellulose Decay Capabilities.</title>
        <authorList>
            <person name="Nagy L.G."/>
            <person name="Riley R."/>
            <person name="Tritt A."/>
            <person name="Adam C."/>
            <person name="Daum C."/>
            <person name="Floudas D."/>
            <person name="Sun H."/>
            <person name="Yadav J.S."/>
            <person name="Pangilinan J."/>
            <person name="Larsson K.H."/>
            <person name="Matsuura K."/>
            <person name="Barry K."/>
            <person name="Labutti K."/>
            <person name="Kuo R."/>
            <person name="Ohm R.A."/>
            <person name="Bhattacharya S.S."/>
            <person name="Shirouzu T."/>
            <person name="Yoshinaga Y."/>
            <person name="Martin F.M."/>
            <person name="Grigoriev I.V."/>
            <person name="Hibbett D.S."/>
        </authorList>
    </citation>
    <scope>NUCLEOTIDE SEQUENCE [LARGE SCALE GENOMIC DNA]</scope>
    <source>
        <strain evidence="1 2">93-53</strain>
    </source>
</reference>
<protein>
    <submittedName>
        <fullName evidence="1">Uncharacterized protein</fullName>
    </submittedName>
</protein>
<dbReference type="OrthoDB" id="3259294at2759"/>